<protein>
    <submittedName>
        <fullName evidence="1">RNA polymerase sigma factor</fullName>
    </submittedName>
</protein>
<organism evidence="1 2">
    <name type="scientific">Paenibacillus mesotrionivorans</name>
    <dbReference type="NCBI Taxonomy" id="3160968"/>
    <lineage>
        <taxon>Bacteria</taxon>
        <taxon>Bacillati</taxon>
        <taxon>Bacillota</taxon>
        <taxon>Bacilli</taxon>
        <taxon>Bacillales</taxon>
        <taxon>Paenibacillaceae</taxon>
        <taxon>Paenibacillus</taxon>
    </lineage>
</organism>
<gene>
    <name evidence="1" type="ORF">ACI1P1_19295</name>
</gene>
<comment type="caution">
    <text evidence="1">The sequence shown here is derived from an EMBL/GenBank/DDBJ whole genome shotgun (WGS) entry which is preliminary data.</text>
</comment>
<accession>A0ACC7P145</accession>
<sequence>MNANTEASTANYDYLQQAAAETTDTRTALRDLMTTYGDDVWNYAFSLCRNSDMSDDITQEVFLKVYRKLGSFRGESSIKTWLLAITRHTAFDMQRSSFWKRITSSDIFTAAAVQPSAEHEAIERFSINDIWQKVMELPVKYREVLILYAHYQLSMREMAEILKLSEGTVKSRLFHARARVLKLKERDLIEPE</sequence>
<evidence type="ECO:0000313" key="1">
    <source>
        <dbReference type="EMBL" id="MFM9330450.1"/>
    </source>
</evidence>
<evidence type="ECO:0000313" key="2">
    <source>
        <dbReference type="Proteomes" id="UP001631969"/>
    </source>
</evidence>
<dbReference type="Proteomes" id="UP001631969">
    <property type="component" value="Unassembled WGS sequence"/>
</dbReference>
<keyword evidence="2" id="KW-1185">Reference proteome</keyword>
<name>A0ACC7P145_9BACL</name>
<dbReference type="EMBL" id="JBJURJ010000013">
    <property type="protein sequence ID" value="MFM9330450.1"/>
    <property type="molecule type" value="Genomic_DNA"/>
</dbReference>
<reference evidence="1" key="1">
    <citation type="submission" date="2024-12" db="EMBL/GenBank/DDBJ databases">
        <authorList>
            <person name="Wu N."/>
        </authorList>
    </citation>
    <scope>NUCLEOTIDE SEQUENCE</scope>
    <source>
        <strain evidence="1">P15</strain>
    </source>
</reference>
<proteinExistence type="predicted"/>